<keyword evidence="6" id="KW-0448">Lipopolysaccharide biosynthesis</keyword>
<dbReference type="Proteomes" id="UP001501468">
    <property type="component" value="Unassembled WGS sequence"/>
</dbReference>
<dbReference type="InterPro" id="IPR050256">
    <property type="entry name" value="Glycosyltransferase_2"/>
</dbReference>
<keyword evidence="12" id="KW-1185">Reference proteome</keyword>
<feature type="domain" description="Glycosyltransferase 2-like" evidence="10">
    <location>
        <begin position="32"/>
        <end position="123"/>
    </location>
</feature>
<sequence length="320" mass="34327">MTPVYKGELTLPTLAQEMVALRGEQVSEDGHRWELTEWLLVHDNGPDASADTIAALAADQPFVRPIWLSRNYGQHPATLAGMASSSGDWIVTLDEDGQHDPADIGRFLDVALRDNAHLVYAEPTNEAPHGMLRNAASKGAKWVFASFLAGGAVQTFQSYRLVLGELGRSVAAYAGAGVYLDVALGWVVGRISHVDIELREEGGRPSGYSMRRLLSHFWRLVLSSGTRGLRVVSALGVVFGMSGVLFALYLVISSGMGRPTPEGWTSNMVVVLLSTGAILFSLGIIAEYVGVAVGMAMGKPPYLIISDPKNGPLGRRPGSR</sequence>
<dbReference type="InterPro" id="IPR001173">
    <property type="entry name" value="Glyco_trans_2-like"/>
</dbReference>
<dbReference type="SUPFAM" id="SSF53448">
    <property type="entry name" value="Nucleotide-diphospho-sugar transferases"/>
    <property type="match status" value="1"/>
</dbReference>
<reference evidence="12" key="1">
    <citation type="journal article" date="2019" name="Int. J. Syst. Evol. Microbiol.">
        <title>The Global Catalogue of Microorganisms (GCM) 10K type strain sequencing project: providing services to taxonomists for standard genome sequencing and annotation.</title>
        <authorList>
            <consortium name="The Broad Institute Genomics Platform"/>
            <consortium name="The Broad Institute Genome Sequencing Center for Infectious Disease"/>
            <person name="Wu L."/>
            <person name="Ma J."/>
        </authorList>
    </citation>
    <scope>NUCLEOTIDE SEQUENCE [LARGE SCALE GENOMIC DNA]</scope>
    <source>
        <strain evidence="12">JCM 17125</strain>
    </source>
</reference>
<feature type="transmembrane region" description="Helical" evidence="9">
    <location>
        <begin position="229"/>
        <end position="252"/>
    </location>
</feature>
<evidence type="ECO:0000313" key="12">
    <source>
        <dbReference type="Proteomes" id="UP001501468"/>
    </source>
</evidence>
<keyword evidence="5 9" id="KW-0812">Transmembrane</keyword>
<evidence type="ECO:0000256" key="9">
    <source>
        <dbReference type="SAM" id="Phobius"/>
    </source>
</evidence>
<evidence type="ECO:0000256" key="6">
    <source>
        <dbReference type="ARBA" id="ARBA00022985"/>
    </source>
</evidence>
<keyword evidence="8 9" id="KW-0472">Membrane</keyword>
<gene>
    <name evidence="11" type="ORF">GCM10022399_37750</name>
</gene>
<dbReference type="PANTHER" id="PTHR48090:SF3">
    <property type="entry name" value="UNDECAPRENYL-PHOSPHATE 4-DEOXY-4-FORMAMIDO-L-ARABINOSE TRANSFERASE"/>
    <property type="match status" value="1"/>
</dbReference>
<evidence type="ECO:0000256" key="8">
    <source>
        <dbReference type="ARBA" id="ARBA00023136"/>
    </source>
</evidence>
<evidence type="ECO:0000313" key="11">
    <source>
        <dbReference type="EMBL" id="GAA3717626.1"/>
    </source>
</evidence>
<accession>A0ABP7EDE9</accession>
<protein>
    <submittedName>
        <fullName evidence="11">Glycosyltransferase family 2 protein</fullName>
    </submittedName>
</protein>
<dbReference type="EMBL" id="BAABDC010000008">
    <property type="protein sequence ID" value="GAA3717626.1"/>
    <property type="molecule type" value="Genomic_DNA"/>
</dbReference>
<proteinExistence type="inferred from homology"/>
<evidence type="ECO:0000259" key="10">
    <source>
        <dbReference type="Pfam" id="PF00535"/>
    </source>
</evidence>
<comment type="caution">
    <text evidence="11">The sequence shown here is derived from an EMBL/GenBank/DDBJ whole genome shotgun (WGS) entry which is preliminary data.</text>
</comment>
<organism evidence="11 12">
    <name type="scientific">Terrabacter ginsenosidimutans</name>
    <dbReference type="NCBI Taxonomy" id="490575"/>
    <lineage>
        <taxon>Bacteria</taxon>
        <taxon>Bacillati</taxon>
        <taxon>Actinomycetota</taxon>
        <taxon>Actinomycetes</taxon>
        <taxon>Micrococcales</taxon>
        <taxon>Intrasporangiaceae</taxon>
        <taxon>Terrabacter</taxon>
    </lineage>
</organism>
<keyword evidence="7 9" id="KW-1133">Transmembrane helix</keyword>
<evidence type="ECO:0000256" key="1">
    <source>
        <dbReference type="ARBA" id="ARBA00006739"/>
    </source>
</evidence>
<dbReference type="Pfam" id="PF00535">
    <property type="entry name" value="Glycos_transf_2"/>
    <property type="match status" value="1"/>
</dbReference>
<dbReference type="PANTHER" id="PTHR48090">
    <property type="entry name" value="UNDECAPRENYL-PHOSPHATE 4-DEOXY-4-FORMAMIDO-L-ARABINOSE TRANSFERASE-RELATED"/>
    <property type="match status" value="1"/>
</dbReference>
<dbReference type="Gene3D" id="3.90.550.10">
    <property type="entry name" value="Spore Coat Polysaccharide Biosynthesis Protein SpsA, Chain A"/>
    <property type="match status" value="1"/>
</dbReference>
<evidence type="ECO:0000256" key="5">
    <source>
        <dbReference type="ARBA" id="ARBA00022692"/>
    </source>
</evidence>
<evidence type="ECO:0000256" key="2">
    <source>
        <dbReference type="ARBA" id="ARBA00022475"/>
    </source>
</evidence>
<keyword evidence="3" id="KW-0328">Glycosyltransferase</keyword>
<feature type="transmembrane region" description="Helical" evidence="9">
    <location>
        <begin position="264"/>
        <end position="289"/>
    </location>
</feature>
<evidence type="ECO:0000256" key="3">
    <source>
        <dbReference type="ARBA" id="ARBA00022676"/>
    </source>
</evidence>
<dbReference type="InterPro" id="IPR029044">
    <property type="entry name" value="Nucleotide-diphossugar_trans"/>
</dbReference>
<evidence type="ECO:0000256" key="7">
    <source>
        <dbReference type="ARBA" id="ARBA00022989"/>
    </source>
</evidence>
<evidence type="ECO:0000256" key="4">
    <source>
        <dbReference type="ARBA" id="ARBA00022679"/>
    </source>
</evidence>
<comment type="similarity">
    <text evidence="1">Belongs to the glycosyltransferase 2 family.</text>
</comment>
<keyword evidence="4" id="KW-0808">Transferase</keyword>
<name>A0ABP7EDE9_9MICO</name>
<keyword evidence="2" id="KW-1003">Cell membrane</keyword>